<evidence type="ECO:0000256" key="1">
    <source>
        <dbReference type="ARBA" id="ARBA00022884"/>
    </source>
</evidence>
<dbReference type="GO" id="GO:0003729">
    <property type="term" value="F:mRNA binding"/>
    <property type="evidence" value="ECO:0007669"/>
    <property type="project" value="TreeGrafter"/>
</dbReference>
<dbReference type="Pfam" id="PF13865">
    <property type="entry name" value="FoP_duplication"/>
    <property type="match status" value="1"/>
</dbReference>
<keyword evidence="6" id="KW-1185">Reference proteome</keyword>
<feature type="region of interest" description="Disordered" evidence="3">
    <location>
        <begin position="1"/>
        <end position="53"/>
    </location>
</feature>
<dbReference type="Proteomes" id="UP000258309">
    <property type="component" value="Unassembled WGS sequence"/>
</dbReference>
<name>A0A3E2HNC5_SCYLI</name>
<evidence type="ECO:0000313" key="6">
    <source>
        <dbReference type="Proteomes" id="UP000258309"/>
    </source>
</evidence>
<dbReference type="InterPro" id="IPR000504">
    <property type="entry name" value="RRM_dom"/>
</dbReference>
<dbReference type="SMART" id="SM00360">
    <property type="entry name" value="RRM"/>
    <property type="match status" value="1"/>
</dbReference>
<dbReference type="SUPFAM" id="SSF54928">
    <property type="entry name" value="RNA-binding domain, RBD"/>
    <property type="match status" value="1"/>
</dbReference>
<dbReference type="InterPro" id="IPR051229">
    <property type="entry name" value="ALYREF_mRNA_export"/>
</dbReference>
<dbReference type="STRING" id="5539.A0A3E2HNC5"/>
<dbReference type="EMBL" id="NCSJ02000019">
    <property type="protein sequence ID" value="RFU34551.1"/>
    <property type="molecule type" value="Genomic_DNA"/>
</dbReference>
<dbReference type="Gene3D" id="3.30.70.330">
    <property type="match status" value="1"/>
</dbReference>
<accession>A0A3E2HNC5</accession>
<dbReference type="InterPro" id="IPR012677">
    <property type="entry name" value="Nucleotide-bd_a/b_plait_sf"/>
</dbReference>
<dbReference type="OMA" id="NEFGPIK"/>
<feature type="compositionally biased region" description="Low complexity" evidence="3">
    <location>
        <begin position="176"/>
        <end position="190"/>
    </location>
</feature>
<dbReference type="PROSITE" id="PS50102">
    <property type="entry name" value="RRM"/>
    <property type="match status" value="1"/>
</dbReference>
<dbReference type="Pfam" id="PF00076">
    <property type="entry name" value="RRM_1"/>
    <property type="match status" value="1"/>
</dbReference>
<evidence type="ECO:0000256" key="3">
    <source>
        <dbReference type="SAM" id="MobiDB-lite"/>
    </source>
</evidence>
<dbReference type="InterPro" id="IPR035979">
    <property type="entry name" value="RBD_domain_sf"/>
</dbReference>
<feature type="compositionally biased region" description="Basic residues" evidence="3">
    <location>
        <begin position="19"/>
        <end position="33"/>
    </location>
</feature>
<feature type="non-terminal residue" evidence="5">
    <location>
        <position position="1"/>
    </location>
</feature>
<keyword evidence="1 2" id="KW-0694">RNA-binding</keyword>
<gene>
    <name evidence="5" type="ORF">B7463_g1790</name>
</gene>
<dbReference type="PANTHER" id="PTHR19965">
    <property type="entry name" value="RNA AND EXPORT FACTOR BINDING PROTEIN"/>
    <property type="match status" value="1"/>
</dbReference>
<reference evidence="5 6" key="1">
    <citation type="submission" date="2018-05" db="EMBL/GenBank/DDBJ databases">
        <title>Draft genome sequence of Scytalidium lignicola DSM 105466, a ubiquitous saprotrophic fungus.</title>
        <authorList>
            <person name="Buettner E."/>
            <person name="Gebauer A.M."/>
            <person name="Hofrichter M."/>
            <person name="Liers C."/>
            <person name="Kellner H."/>
        </authorList>
    </citation>
    <scope>NUCLEOTIDE SEQUENCE [LARGE SCALE GENOMIC DNA]</scope>
    <source>
        <strain evidence="5 6">DSM 105466</strain>
    </source>
</reference>
<dbReference type="PANTHER" id="PTHR19965:SF35">
    <property type="entry name" value="RNA ANNEALING PROTEIN YRA1"/>
    <property type="match status" value="1"/>
</dbReference>
<sequence length="253" mass="26020">MSGKLDQSLDEILSSQRRSATRGRGTRRTRRVPKAGTTAAAAPVGGVKKHPKAAKAAVKATPTGPAVAPGDSKIQVSNLPKDVNEAQIKEYFVKSVGPIKRVEISYGPGGVSRGIATISFVRPDGAAKAVEALNGLLVDGRPMKIDIILDARRAAAIPPPKALSERIAQPKAQPKSAAVTKAAGNAAATRGKGGRRGGRVRNSRPAKKTAEELDSEMADYFNAGNGAETSGAVATGDAQPAANGDAAMEDDIL</sequence>
<organism evidence="5 6">
    <name type="scientific">Scytalidium lignicola</name>
    <name type="common">Hyphomycete</name>
    <dbReference type="NCBI Taxonomy" id="5539"/>
    <lineage>
        <taxon>Eukaryota</taxon>
        <taxon>Fungi</taxon>
        <taxon>Dikarya</taxon>
        <taxon>Ascomycota</taxon>
        <taxon>Pezizomycotina</taxon>
        <taxon>Leotiomycetes</taxon>
        <taxon>Leotiomycetes incertae sedis</taxon>
        <taxon>Scytalidium</taxon>
    </lineage>
</organism>
<feature type="compositionally biased region" description="Basic residues" evidence="3">
    <location>
        <begin position="192"/>
        <end position="207"/>
    </location>
</feature>
<dbReference type="OrthoDB" id="346839at2759"/>
<feature type="region of interest" description="Disordered" evidence="3">
    <location>
        <begin position="165"/>
        <end position="253"/>
    </location>
</feature>
<dbReference type="SMART" id="SM01218">
    <property type="entry name" value="FoP_duplication"/>
    <property type="match status" value="1"/>
</dbReference>
<evidence type="ECO:0000259" key="4">
    <source>
        <dbReference type="PROSITE" id="PS50102"/>
    </source>
</evidence>
<dbReference type="AlphaFoldDB" id="A0A3E2HNC5"/>
<feature type="domain" description="RRM" evidence="4">
    <location>
        <begin position="72"/>
        <end position="150"/>
    </location>
</feature>
<proteinExistence type="predicted"/>
<protein>
    <recommendedName>
        <fullName evidence="4">RRM domain-containing protein</fullName>
    </recommendedName>
</protein>
<comment type="caution">
    <text evidence="5">The sequence shown here is derived from an EMBL/GenBank/DDBJ whole genome shotgun (WGS) entry which is preliminary data.</text>
</comment>
<dbReference type="GO" id="GO:0005634">
    <property type="term" value="C:nucleus"/>
    <property type="evidence" value="ECO:0007669"/>
    <property type="project" value="TreeGrafter"/>
</dbReference>
<evidence type="ECO:0000313" key="5">
    <source>
        <dbReference type="EMBL" id="RFU34551.1"/>
    </source>
</evidence>
<feature type="non-terminal residue" evidence="5">
    <location>
        <position position="253"/>
    </location>
</feature>
<feature type="compositionally biased region" description="Low complexity" evidence="3">
    <location>
        <begin position="34"/>
        <end position="46"/>
    </location>
</feature>
<evidence type="ECO:0000256" key="2">
    <source>
        <dbReference type="PROSITE-ProRule" id="PRU00176"/>
    </source>
</evidence>
<dbReference type="InterPro" id="IPR025715">
    <property type="entry name" value="FoP_C"/>
</dbReference>